<dbReference type="Proteomes" id="UP000515917">
    <property type="component" value="Chromosome"/>
</dbReference>
<dbReference type="PROSITE" id="PS51186">
    <property type="entry name" value="GNAT"/>
    <property type="match status" value="1"/>
</dbReference>
<dbReference type="InterPro" id="IPR051531">
    <property type="entry name" value="N-acetyltransferase"/>
</dbReference>
<organism evidence="5 6">
    <name type="scientific">Iodobacter fluviatilis</name>
    <dbReference type="NCBI Taxonomy" id="537"/>
    <lineage>
        <taxon>Bacteria</taxon>
        <taxon>Pseudomonadati</taxon>
        <taxon>Pseudomonadota</taxon>
        <taxon>Betaproteobacteria</taxon>
        <taxon>Neisseriales</taxon>
        <taxon>Chitinibacteraceae</taxon>
        <taxon>Iodobacter</taxon>
    </lineage>
</organism>
<keyword evidence="2" id="KW-0012">Acyltransferase</keyword>
<dbReference type="EMBL" id="CP025781">
    <property type="protein sequence ID" value="QBC44116.1"/>
    <property type="molecule type" value="Genomic_DNA"/>
</dbReference>
<dbReference type="PANTHER" id="PTHR43792:SF8">
    <property type="entry name" value="[RIBOSOMAL PROTEIN US5]-ALANINE N-ACETYLTRANSFERASE"/>
    <property type="match status" value="1"/>
</dbReference>
<sequence>MMNIKLNTLSLRAFRPDDLAFVFSGLSHPDVIKHYGISYQTESACEAQMSWYQSITEQGTGYWLAIESAGTPLGALGLNNICQKNKNAELGYWLLPQHWGKGIMQEALQGLLSYSFNELKLHRISTEVEIENLKSQQLLQAFNFTLEGISRECEIKEGKYISLMNYSLLIHELKNNRP</sequence>
<accession>A0A7G3GA53</accession>
<dbReference type="AlphaFoldDB" id="A0A7G3GA53"/>
<evidence type="ECO:0000313" key="6">
    <source>
        <dbReference type="Proteomes" id="UP000515917"/>
    </source>
</evidence>
<feature type="domain" description="N-acetyltransferase" evidence="4">
    <location>
        <begin position="9"/>
        <end position="166"/>
    </location>
</feature>
<dbReference type="PANTHER" id="PTHR43792">
    <property type="entry name" value="GNAT FAMILY, PUTATIVE (AFU_ORTHOLOGUE AFUA_3G00765)-RELATED-RELATED"/>
    <property type="match status" value="1"/>
</dbReference>
<evidence type="ECO:0000256" key="2">
    <source>
        <dbReference type="ARBA" id="ARBA00023315"/>
    </source>
</evidence>
<protein>
    <submittedName>
        <fullName evidence="5">GNAT family N-acetyltransferase</fullName>
    </submittedName>
</protein>
<evidence type="ECO:0000259" key="4">
    <source>
        <dbReference type="PROSITE" id="PS51186"/>
    </source>
</evidence>
<proteinExistence type="inferred from homology"/>
<dbReference type="Pfam" id="PF13302">
    <property type="entry name" value="Acetyltransf_3"/>
    <property type="match status" value="1"/>
</dbReference>
<evidence type="ECO:0000256" key="3">
    <source>
        <dbReference type="ARBA" id="ARBA00038502"/>
    </source>
</evidence>
<dbReference type="KEGG" id="ifl:C1H71_11640"/>
<dbReference type="InterPro" id="IPR000182">
    <property type="entry name" value="GNAT_dom"/>
</dbReference>
<reference evidence="5 6" key="1">
    <citation type="submission" date="2018-01" db="EMBL/GenBank/DDBJ databases">
        <title>Genome sequence of Iodobacter sp. strain PCH194 isolated from Indian Trans-Himalaya.</title>
        <authorList>
            <person name="Kumar V."/>
            <person name="Thakur V."/>
            <person name="Kumar S."/>
            <person name="Singh D."/>
        </authorList>
    </citation>
    <scope>NUCLEOTIDE SEQUENCE [LARGE SCALE GENOMIC DNA]</scope>
    <source>
        <strain evidence="5 6">PCH194</strain>
    </source>
</reference>
<evidence type="ECO:0000313" key="5">
    <source>
        <dbReference type="EMBL" id="QBC44116.1"/>
    </source>
</evidence>
<dbReference type="SUPFAM" id="SSF55729">
    <property type="entry name" value="Acyl-CoA N-acyltransferases (Nat)"/>
    <property type="match status" value="1"/>
</dbReference>
<dbReference type="GO" id="GO:0016747">
    <property type="term" value="F:acyltransferase activity, transferring groups other than amino-acyl groups"/>
    <property type="evidence" value="ECO:0007669"/>
    <property type="project" value="InterPro"/>
</dbReference>
<keyword evidence="6" id="KW-1185">Reference proteome</keyword>
<evidence type="ECO:0000256" key="1">
    <source>
        <dbReference type="ARBA" id="ARBA00022679"/>
    </source>
</evidence>
<keyword evidence="1 5" id="KW-0808">Transferase</keyword>
<gene>
    <name evidence="5" type="ORF">C1H71_11640</name>
</gene>
<comment type="similarity">
    <text evidence="3">Belongs to the acetyltransferase family. RimJ subfamily.</text>
</comment>
<name>A0A7G3GA53_9NEIS</name>
<dbReference type="InterPro" id="IPR016181">
    <property type="entry name" value="Acyl_CoA_acyltransferase"/>
</dbReference>
<dbReference type="Gene3D" id="3.40.630.30">
    <property type="match status" value="1"/>
</dbReference>